<proteinExistence type="predicted"/>
<sequence>MDKYRGLGVSSHNGRGSRRKVYKFEDERAQLPSSCAMSSNSRDTGNSFIRPYDPFSELNLPNETLIEKYLEENYRGQAETFVSISSLSSDPHTQTVPRSSGGNYHTKSSSALRKQSSGGPPPQSPATHGGRCLHTTGERERFPYRDKVTKSIYSRSIACAQTRDCRHDDCTDCTNTEFAYHENKAMATSMAPEERQRIINNNRSLRNIKNELESLAEHGAISDEVYDTIMRSLPAEASLNSSTRSNGSASSVPTNAFNSMRINNEPPPPAYNTPTPPSLPSRTPSQPPSKPEIARAVALYRYDEPEDCTFEVGDNISVFEYMNADWWLGKNLRTGKEGVFPVNYVQVKPNPTPALAQDSYGNEKAGGYSSYPGQQAQAFPPPGPSNPYDNSVPPMAVANQPVANGPPSKGQENAKKFGKKLGNAAVFGAGATLGGKIVNSIF</sequence>
<dbReference type="EMBL" id="KZ613952">
    <property type="protein sequence ID" value="PMD35395.1"/>
    <property type="molecule type" value="Genomic_DNA"/>
</dbReference>
<name>A0A2J6RA67_HYAVF</name>
<feature type="region of interest" description="Disordered" evidence="3">
    <location>
        <begin position="85"/>
        <end position="140"/>
    </location>
</feature>
<accession>A0A2J6RA67</accession>
<feature type="compositionally biased region" description="Polar residues" evidence="3">
    <location>
        <begin position="252"/>
        <end position="262"/>
    </location>
</feature>
<dbReference type="AlphaFoldDB" id="A0A2J6RA67"/>
<dbReference type="SUPFAM" id="SSF50044">
    <property type="entry name" value="SH3-domain"/>
    <property type="match status" value="1"/>
</dbReference>
<feature type="domain" description="SH3" evidence="4">
    <location>
        <begin position="291"/>
        <end position="350"/>
    </location>
</feature>
<feature type="compositionally biased region" description="Polar residues" evidence="3">
    <location>
        <begin position="85"/>
        <end position="114"/>
    </location>
</feature>
<evidence type="ECO:0000256" key="1">
    <source>
        <dbReference type="ARBA" id="ARBA00022443"/>
    </source>
</evidence>
<dbReference type="CDD" id="cd00174">
    <property type="entry name" value="SH3"/>
    <property type="match status" value="1"/>
</dbReference>
<feature type="region of interest" description="Disordered" evidence="3">
    <location>
        <begin position="238"/>
        <end position="291"/>
    </location>
</feature>
<reference evidence="5 6" key="1">
    <citation type="submission" date="2016-04" db="EMBL/GenBank/DDBJ databases">
        <title>A degradative enzymes factory behind the ericoid mycorrhizal symbiosis.</title>
        <authorList>
            <consortium name="DOE Joint Genome Institute"/>
            <person name="Martino E."/>
            <person name="Morin E."/>
            <person name="Grelet G."/>
            <person name="Kuo A."/>
            <person name="Kohler A."/>
            <person name="Daghino S."/>
            <person name="Barry K."/>
            <person name="Choi C."/>
            <person name="Cichocki N."/>
            <person name="Clum A."/>
            <person name="Copeland A."/>
            <person name="Hainaut M."/>
            <person name="Haridas S."/>
            <person name="Labutti K."/>
            <person name="Lindquist E."/>
            <person name="Lipzen A."/>
            <person name="Khouja H.-R."/>
            <person name="Murat C."/>
            <person name="Ohm R."/>
            <person name="Olson A."/>
            <person name="Spatafora J."/>
            <person name="Veneault-Fourrey C."/>
            <person name="Henrissat B."/>
            <person name="Grigoriev I."/>
            <person name="Martin F."/>
            <person name="Perotto S."/>
        </authorList>
    </citation>
    <scope>NUCLEOTIDE SEQUENCE [LARGE SCALE GENOMIC DNA]</scope>
    <source>
        <strain evidence="5 6">F</strain>
    </source>
</reference>
<gene>
    <name evidence="5" type="ORF">L207DRAFT_637766</name>
</gene>
<evidence type="ECO:0000259" key="4">
    <source>
        <dbReference type="PROSITE" id="PS50002"/>
    </source>
</evidence>
<dbReference type="PROSITE" id="PS50002">
    <property type="entry name" value="SH3"/>
    <property type="match status" value="1"/>
</dbReference>
<protein>
    <recommendedName>
        <fullName evidence="4">SH3 domain-containing protein</fullName>
    </recommendedName>
</protein>
<dbReference type="PANTHER" id="PTHR45929">
    <property type="entry name" value="JAK PATHWAY SIGNAL TRANSDUCTION ADAPTOR MOLECULE"/>
    <property type="match status" value="1"/>
</dbReference>
<evidence type="ECO:0000313" key="6">
    <source>
        <dbReference type="Proteomes" id="UP000235786"/>
    </source>
</evidence>
<feature type="compositionally biased region" description="Pro residues" evidence="3">
    <location>
        <begin position="265"/>
        <end position="290"/>
    </location>
</feature>
<dbReference type="Proteomes" id="UP000235786">
    <property type="component" value="Unassembled WGS sequence"/>
</dbReference>
<keyword evidence="1 2" id="KW-0728">SH3 domain</keyword>
<evidence type="ECO:0000313" key="5">
    <source>
        <dbReference type="EMBL" id="PMD35395.1"/>
    </source>
</evidence>
<dbReference type="InterPro" id="IPR001452">
    <property type="entry name" value="SH3_domain"/>
</dbReference>
<dbReference type="SMART" id="SM00326">
    <property type="entry name" value="SH3"/>
    <property type="match status" value="1"/>
</dbReference>
<keyword evidence="6" id="KW-1185">Reference proteome</keyword>
<feature type="compositionally biased region" description="Low complexity" evidence="3">
    <location>
        <begin position="238"/>
        <end position="251"/>
    </location>
</feature>
<dbReference type="InterPro" id="IPR050670">
    <property type="entry name" value="STAM"/>
</dbReference>
<dbReference type="Gene3D" id="2.30.30.40">
    <property type="entry name" value="SH3 Domains"/>
    <property type="match status" value="1"/>
</dbReference>
<dbReference type="InterPro" id="IPR036028">
    <property type="entry name" value="SH3-like_dom_sf"/>
</dbReference>
<feature type="region of interest" description="Disordered" evidence="3">
    <location>
        <begin position="1"/>
        <end position="25"/>
    </location>
</feature>
<dbReference type="STRING" id="1149755.A0A2J6RA67"/>
<dbReference type="Pfam" id="PF00018">
    <property type="entry name" value="SH3_1"/>
    <property type="match status" value="1"/>
</dbReference>
<dbReference type="PRINTS" id="PR00452">
    <property type="entry name" value="SH3DOMAIN"/>
</dbReference>
<feature type="region of interest" description="Disordered" evidence="3">
    <location>
        <begin position="375"/>
        <end position="416"/>
    </location>
</feature>
<dbReference type="OrthoDB" id="6250593at2759"/>
<organism evidence="5 6">
    <name type="scientific">Hyaloscypha variabilis (strain UAMH 11265 / GT02V1 / F)</name>
    <name type="common">Meliniomyces variabilis</name>
    <dbReference type="NCBI Taxonomy" id="1149755"/>
    <lineage>
        <taxon>Eukaryota</taxon>
        <taxon>Fungi</taxon>
        <taxon>Dikarya</taxon>
        <taxon>Ascomycota</taxon>
        <taxon>Pezizomycotina</taxon>
        <taxon>Leotiomycetes</taxon>
        <taxon>Helotiales</taxon>
        <taxon>Hyaloscyphaceae</taxon>
        <taxon>Hyaloscypha</taxon>
        <taxon>Hyaloscypha variabilis</taxon>
    </lineage>
</organism>
<dbReference type="PANTHER" id="PTHR45929:SF7">
    <property type="entry name" value="LAS SEVENTEEN-BINDING PROTEIN 1"/>
    <property type="match status" value="1"/>
</dbReference>
<evidence type="ECO:0000256" key="2">
    <source>
        <dbReference type="PROSITE-ProRule" id="PRU00192"/>
    </source>
</evidence>
<evidence type="ECO:0000256" key="3">
    <source>
        <dbReference type="SAM" id="MobiDB-lite"/>
    </source>
</evidence>